<keyword evidence="8" id="KW-1003">Cell membrane</keyword>
<dbReference type="Pfam" id="PF00213">
    <property type="entry name" value="OSCP"/>
    <property type="match status" value="1"/>
</dbReference>
<evidence type="ECO:0000256" key="7">
    <source>
        <dbReference type="ARBA" id="ARBA00023310"/>
    </source>
</evidence>
<proteinExistence type="inferred from homology"/>
<dbReference type="HAMAP" id="MF_01416">
    <property type="entry name" value="ATP_synth_delta_bact"/>
    <property type="match status" value="1"/>
</dbReference>
<keyword evidence="11" id="KW-1185">Reference proteome</keyword>
<accession>A0A7X1ZJ12</accession>
<dbReference type="AlphaFoldDB" id="A0A7X1ZJ12"/>
<dbReference type="GO" id="GO:0005886">
    <property type="term" value="C:plasma membrane"/>
    <property type="evidence" value="ECO:0007669"/>
    <property type="project" value="UniProtKB-SubCell"/>
</dbReference>
<dbReference type="OrthoDB" id="9796185at2"/>
<dbReference type="InterPro" id="IPR020781">
    <property type="entry name" value="ATPase_OSCP/d_CS"/>
</dbReference>
<evidence type="ECO:0000313" key="10">
    <source>
        <dbReference type="EMBL" id="MQX38327.1"/>
    </source>
</evidence>
<comment type="caution">
    <text evidence="10">The sequence shown here is derived from an EMBL/GenBank/DDBJ whole genome shotgun (WGS) entry which is preliminary data.</text>
</comment>
<dbReference type="NCBIfam" id="NF004406">
    <property type="entry name" value="PRK05758.3-2"/>
    <property type="match status" value="1"/>
</dbReference>
<dbReference type="Gene3D" id="1.10.520.20">
    <property type="entry name" value="N-terminal domain of the delta subunit of the F1F0-ATP synthase"/>
    <property type="match status" value="1"/>
</dbReference>
<evidence type="ECO:0000256" key="2">
    <source>
        <dbReference type="ARBA" id="ARBA00022448"/>
    </source>
</evidence>
<comment type="function">
    <text evidence="8">F(1)F(0) ATP synthase produces ATP from ADP in the presence of a proton or sodium gradient. F-type ATPases consist of two structural domains, F(1) containing the extramembraneous catalytic core and F(0) containing the membrane proton channel, linked together by a central stalk and a peripheral stalk. During catalysis, ATP synthesis in the catalytic domain of F(1) is coupled via a rotary mechanism of the central stalk subunits to proton translocation.</text>
</comment>
<comment type="function">
    <text evidence="8">This protein is part of the stalk that links CF(0) to CF(1). It either transmits conformational changes from CF(0) to CF(1) or is implicated in proton conduction.</text>
</comment>
<evidence type="ECO:0000256" key="3">
    <source>
        <dbReference type="ARBA" id="ARBA00022781"/>
    </source>
</evidence>
<keyword evidence="4 8" id="KW-0406">Ion transport</keyword>
<evidence type="ECO:0000256" key="4">
    <source>
        <dbReference type="ARBA" id="ARBA00023065"/>
    </source>
</evidence>
<keyword evidence="2 8" id="KW-0813">Transport</keyword>
<evidence type="ECO:0000256" key="9">
    <source>
        <dbReference type="SAM" id="MobiDB-lite"/>
    </source>
</evidence>
<dbReference type="Proteomes" id="UP000434582">
    <property type="component" value="Unassembled WGS sequence"/>
</dbReference>
<name>A0A7X1ZJ12_9PROT</name>
<dbReference type="PANTHER" id="PTHR11910">
    <property type="entry name" value="ATP SYNTHASE DELTA CHAIN"/>
    <property type="match status" value="1"/>
</dbReference>
<evidence type="ECO:0000256" key="8">
    <source>
        <dbReference type="HAMAP-Rule" id="MF_01416"/>
    </source>
</evidence>
<organism evidence="10 11">
    <name type="scientific">Roseospira navarrensis</name>
    <dbReference type="NCBI Taxonomy" id="140058"/>
    <lineage>
        <taxon>Bacteria</taxon>
        <taxon>Pseudomonadati</taxon>
        <taxon>Pseudomonadota</taxon>
        <taxon>Alphaproteobacteria</taxon>
        <taxon>Rhodospirillales</taxon>
        <taxon>Rhodospirillaceae</taxon>
        <taxon>Roseospira</taxon>
    </lineage>
</organism>
<comment type="subcellular location">
    <subcellularLocation>
        <location evidence="8">Cell membrane</location>
        <topology evidence="8">Peripheral membrane protein</topology>
    </subcellularLocation>
    <subcellularLocation>
        <location evidence="1">Membrane</location>
    </subcellularLocation>
</comment>
<keyword evidence="7 8" id="KW-0066">ATP synthesis</keyword>
<gene>
    <name evidence="8" type="primary">atpH</name>
    <name evidence="10" type="ORF">GHC57_17560</name>
</gene>
<evidence type="ECO:0000256" key="6">
    <source>
        <dbReference type="ARBA" id="ARBA00023196"/>
    </source>
</evidence>
<dbReference type="EMBL" id="WIVE01000089">
    <property type="protein sequence ID" value="MQX38327.1"/>
    <property type="molecule type" value="Genomic_DNA"/>
</dbReference>
<evidence type="ECO:0000256" key="5">
    <source>
        <dbReference type="ARBA" id="ARBA00023136"/>
    </source>
</evidence>
<evidence type="ECO:0000313" key="11">
    <source>
        <dbReference type="Proteomes" id="UP000434582"/>
    </source>
</evidence>
<reference evidence="10 11" key="1">
    <citation type="submission" date="2019-10" db="EMBL/GenBank/DDBJ databases">
        <title>Draft whole-genome sequence of the purple nonsulfur photosynthetic bacterium Roseospira navarrensis DSM 15114.</title>
        <authorList>
            <person name="Kyndt J.A."/>
            <person name="Meyer T.E."/>
        </authorList>
    </citation>
    <scope>NUCLEOTIDE SEQUENCE [LARGE SCALE GENOMIC DNA]</scope>
    <source>
        <strain evidence="10 11">DSM 15114</strain>
    </source>
</reference>
<feature type="region of interest" description="Disordered" evidence="9">
    <location>
        <begin position="1"/>
        <end position="24"/>
    </location>
</feature>
<sequence length="207" mass="21906">MPCRHPAGGVEGARDNRDTANVASQSTRVSGLAVRYAAALYELADEARDIDPVARDLSTLQTMLDESEDLRRFIASPVVSRDDHAKGIAALADAADIGATTRKFLGLVASKGRLVALPGMILAFQRQLAKARGEMTAEVVSARPLSETQSAALAARLKQVVGNEVAIDARVEPALLGGMVVRLGSRMVDSSLRSQLQRLSLSMKGVG</sequence>
<dbReference type="NCBIfam" id="TIGR01145">
    <property type="entry name" value="ATP_synt_delta"/>
    <property type="match status" value="1"/>
</dbReference>
<keyword evidence="3 8" id="KW-0375">Hydrogen ion transport</keyword>
<dbReference type="PRINTS" id="PR00125">
    <property type="entry name" value="ATPASEDELTA"/>
</dbReference>
<dbReference type="GO" id="GO:0045259">
    <property type="term" value="C:proton-transporting ATP synthase complex"/>
    <property type="evidence" value="ECO:0007669"/>
    <property type="project" value="UniProtKB-KW"/>
</dbReference>
<keyword evidence="6 8" id="KW-0139">CF(1)</keyword>
<dbReference type="SUPFAM" id="SSF47928">
    <property type="entry name" value="N-terminal domain of the delta subunit of the F1F0-ATP synthase"/>
    <property type="match status" value="1"/>
</dbReference>
<comment type="similarity">
    <text evidence="8">Belongs to the ATPase delta chain family.</text>
</comment>
<evidence type="ECO:0000256" key="1">
    <source>
        <dbReference type="ARBA" id="ARBA00004370"/>
    </source>
</evidence>
<keyword evidence="5 8" id="KW-0472">Membrane</keyword>
<dbReference type="GO" id="GO:0046933">
    <property type="term" value="F:proton-transporting ATP synthase activity, rotational mechanism"/>
    <property type="evidence" value="ECO:0007669"/>
    <property type="project" value="UniProtKB-UniRule"/>
</dbReference>
<dbReference type="InterPro" id="IPR026015">
    <property type="entry name" value="ATP_synth_OSCP/delta_N_sf"/>
</dbReference>
<dbReference type="PROSITE" id="PS00389">
    <property type="entry name" value="ATPASE_DELTA"/>
    <property type="match status" value="1"/>
</dbReference>
<dbReference type="InterPro" id="IPR000711">
    <property type="entry name" value="ATPase_OSCP/dsu"/>
</dbReference>
<protein>
    <recommendedName>
        <fullName evidence="8">ATP synthase subunit delta</fullName>
    </recommendedName>
    <alternativeName>
        <fullName evidence="8">ATP synthase F(1) sector subunit delta</fullName>
    </alternativeName>
    <alternativeName>
        <fullName evidence="8">F-type ATPase subunit delta</fullName>
        <shortName evidence="8">F-ATPase subunit delta</shortName>
    </alternativeName>
</protein>